<dbReference type="InterPro" id="IPR007110">
    <property type="entry name" value="Ig-like_dom"/>
</dbReference>
<dbReference type="InterPro" id="IPR036179">
    <property type="entry name" value="Ig-like_dom_sf"/>
</dbReference>
<evidence type="ECO:0000313" key="3">
    <source>
        <dbReference type="EMBL" id="KAK7798896.1"/>
    </source>
</evidence>
<dbReference type="EMBL" id="JBBHLL010000651">
    <property type="protein sequence ID" value="KAK7798896.1"/>
    <property type="molecule type" value="Genomic_DNA"/>
</dbReference>
<name>A0AAW0H992_MYOGA</name>
<dbReference type="PROSITE" id="PS50835">
    <property type="entry name" value="IG_LIKE"/>
    <property type="match status" value="1"/>
</dbReference>
<feature type="domain" description="Ig-like" evidence="2">
    <location>
        <begin position="5"/>
        <end position="110"/>
    </location>
</feature>
<feature type="signal peptide" evidence="1">
    <location>
        <begin position="1"/>
        <end position="18"/>
    </location>
</feature>
<dbReference type="InterPro" id="IPR013106">
    <property type="entry name" value="Ig_V-set"/>
</dbReference>
<proteinExistence type="predicted"/>
<dbReference type="SUPFAM" id="SSF48726">
    <property type="entry name" value="Immunoglobulin"/>
    <property type="match status" value="1"/>
</dbReference>
<gene>
    <name evidence="3" type="ORF">U0070_013272</name>
</gene>
<dbReference type="Proteomes" id="UP001488838">
    <property type="component" value="Unassembled WGS sequence"/>
</dbReference>
<sequence>MAWIPLLFFLLHCTGSFSQLVLTQSPSALASLGASVKLTCTLNSEYSNYDIGWYQQQPEKVPKYLMWLNSNGNYGKGDGIPDRFSGSSSGTHRYLSISNIQPEDEADYFCGTRYSIGGEFW</sequence>
<accession>A0AAW0H992</accession>
<evidence type="ECO:0000313" key="4">
    <source>
        <dbReference type="Proteomes" id="UP001488838"/>
    </source>
</evidence>
<dbReference type="AlphaFoldDB" id="A0AAW0H992"/>
<protein>
    <recommendedName>
        <fullName evidence="2">Ig-like domain-containing protein</fullName>
    </recommendedName>
</protein>
<dbReference type="InterPro" id="IPR013783">
    <property type="entry name" value="Ig-like_fold"/>
</dbReference>
<dbReference type="InterPro" id="IPR003599">
    <property type="entry name" value="Ig_sub"/>
</dbReference>
<dbReference type="SMART" id="SM00406">
    <property type="entry name" value="IGv"/>
    <property type="match status" value="1"/>
</dbReference>
<organism evidence="3 4">
    <name type="scientific">Myodes glareolus</name>
    <name type="common">Bank vole</name>
    <name type="synonym">Clethrionomys glareolus</name>
    <dbReference type="NCBI Taxonomy" id="447135"/>
    <lineage>
        <taxon>Eukaryota</taxon>
        <taxon>Metazoa</taxon>
        <taxon>Chordata</taxon>
        <taxon>Craniata</taxon>
        <taxon>Vertebrata</taxon>
        <taxon>Euteleostomi</taxon>
        <taxon>Mammalia</taxon>
        <taxon>Eutheria</taxon>
        <taxon>Euarchontoglires</taxon>
        <taxon>Glires</taxon>
        <taxon>Rodentia</taxon>
        <taxon>Myomorpha</taxon>
        <taxon>Muroidea</taxon>
        <taxon>Cricetidae</taxon>
        <taxon>Arvicolinae</taxon>
        <taxon>Myodes</taxon>
    </lineage>
</organism>
<dbReference type="Pfam" id="PF07686">
    <property type="entry name" value="V-set"/>
    <property type="match status" value="1"/>
</dbReference>
<keyword evidence="1" id="KW-0732">Signal</keyword>
<evidence type="ECO:0000259" key="2">
    <source>
        <dbReference type="PROSITE" id="PS50835"/>
    </source>
</evidence>
<evidence type="ECO:0000256" key="1">
    <source>
        <dbReference type="SAM" id="SignalP"/>
    </source>
</evidence>
<dbReference type="SMART" id="SM00409">
    <property type="entry name" value="IG"/>
    <property type="match status" value="1"/>
</dbReference>
<keyword evidence="4" id="KW-1185">Reference proteome</keyword>
<dbReference type="Gene3D" id="2.60.40.10">
    <property type="entry name" value="Immunoglobulins"/>
    <property type="match status" value="1"/>
</dbReference>
<feature type="chain" id="PRO_5043564427" description="Ig-like domain-containing protein" evidence="1">
    <location>
        <begin position="19"/>
        <end position="121"/>
    </location>
</feature>
<reference evidence="3 4" key="1">
    <citation type="journal article" date="2023" name="bioRxiv">
        <title>Conserved and derived expression patterns and positive selection on dental genes reveal complex evolutionary context of ever-growing rodent molars.</title>
        <authorList>
            <person name="Calamari Z.T."/>
            <person name="Song A."/>
            <person name="Cohen E."/>
            <person name="Akter M."/>
            <person name="Roy R.D."/>
            <person name="Hallikas O."/>
            <person name="Christensen M.M."/>
            <person name="Li P."/>
            <person name="Marangoni P."/>
            <person name="Jernvall J."/>
            <person name="Klein O.D."/>
        </authorList>
    </citation>
    <scope>NUCLEOTIDE SEQUENCE [LARGE SCALE GENOMIC DNA]</scope>
    <source>
        <strain evidence="3">V071</strain>
    </source>
</reference>
<comment type="caution">
    <text evidence="3">The sequence shown here is derived from an EMBL/GenBank/DDBJ whole genome shotgun (WGS) entry which is preliminary data.</text>
</comment>
<dbReference type="InterPro" id="IPR050150">
    <property type="entry name" value="IgV_Light_Chain"/>
</dbReference>
<dbReference type="PANTHER" id="PTHR23267">
    <property type="entry name" value="IMMUNOGLOBULIN LIGHT CHAIN"/>
    <property type="match status" value="1"/>
</dbReference>